<dbReference type="PANTHER" id="PTHR33232:SF17">
    <property type="entry name" value="SIEVE ELEMENT OCCLUSION-RELATED"/>
    <property type="match status" value="1"/>
</dbReference>
<dbReference type="Pfam" id="PF14576">
    <property type="entry name" value="SEO_N"/>
    <property type="match status" value="1"/>
</dbReference>
<evidence type="ECO:0000259" key="1">
    <source>
        <dbReference type="Pfam" id="PF14576"/>
    </source>
</evidence>
<dbReference type="Gramene" id="C.cajan_11029.t">
    <property type="protein sequence ID" value="C.cajan_11029.t"/>
    <property type="gene ID" value="C.cajan_11029"/>
</dbReference>
<evidence type="ECO:0008006" key="5">
    <source>
        <dbReference type="Google" id="ProtNLM"/>
    </source>
</evidence>
<feature type="domain" description="Sieve element occlusion N-terminal" evidence="1">
    <location>
        <begin position="1"/>
        <end position="193"/>
    </location>
</feature>
<dbReference type="InterPro" id="IPR027942">
    <property type="entry name" value="SEO_N"/>
</dbReference>
<dbReference type="Proteomes" id="UP000075243">
    <property type="component" value="Chromosome 6"/>
</dbReference>
<feature type="domain" description="Sieve element occlusion C-terminal" evidence="2">
    <location>
        <begin position="444"/>
        <end position="592"/>
    </location>
</feature>
<dbReference type="AlphaFoldDB" id="A0A151TDL2"/>
<dbReference type="STRING" id="3821.A0A151TDL2"/>
<reference evidence="3 4" key="1">
    <citation type="journal article" date="2012" name="Nat. Biotechnol.">
        <title>Draft genome sequence of pigeonpea (Cajanus cajan), an orphan legume crop of resource-poor farmers.</title>
        <authorList>
            <person name="Varshney R.K."/>
            <person name="Chen W."/>
            <person name="Li Y."/>
            <person name="Bharti A.K."/>
            <person name="Saxena R.K."/>
            <person name="Schlueter J.A."/>
            <person name="Donoghue M.T."/>
            <person name="Azam S."/>
            <person name="Fan G."/>
            <person name="Whaley A.M."/>
            <person name="Farmer A.D."/>
            <person name="Sheridan J."/>
            <person name="Iwata A."/>
            <person name="Tuteja R."/>
            <person name="Penmetsa R.V."/>
            <person name="Wu W."/>
            <person name="Upadhyaya H.D."/>
            <person name="Yang S.P."/>
            <person name="Shah T."/>
            <person name="Saxena K.B."/>
            <person name="Michael T."/>
            <person name="McCombie W.R."/>
            <person name="Yang B."/>
            <person name="Zhang G."/>
            <person name="Yang H."/>
            <person name="Wang J."/>
            <person name="Spillane C."/>
            <person name="Cook D.R."/>
            <person name="May G.D."/>
            <person name="Xu X."/>
            <person name="Jackson S.A."/>
        </authorList>
    </citation>
    <scope>NUCLEOTIDE SEQUENCE [LARGE SCALE GENOMIC DNA]</scope>
    <source>
        <strain evidence="4">cv. Asha</strain>
    </source>
</reference>
<proteinExistence type="predicted"/>
<dbReference type="InterPro" id="IPR027944">
    <property type="entry name" value="SEO_C"/>
</dbReference>
<gene>
    <name evidence="3" type="ORF">KK1_011353</name>
</gene>
<dbReference type="EMBL" id="CM003608">
    <property type="protein sequence ID" value="KYP65124.1"/>
    <property type="molecule type" value="Genomic_DNA"/>
</dbReference>
<organism evidence="3 4">
    <name type="scientific">Cajanus cajan</name>
    <name type="common">Pigeon pea</name>
    <name type="synonym">Cajanus indicus</name>
    <dbReference type="NCBI Taxonomy" id="3821"/>
    <lineage>
        <taxon>Eukaryota</taxon>
        <taxon>Viridiplantae</taxon>
        <taxon>Streptophyta</taxon>
        <taxon>Embryophyta</taxon>
        <taxon>Tracheophyta</taxon>
        <taxon>Spermatophyta</taxon>
        <taxon>Magnoliopsida</taxon>
        <taxon>eudicotyledons</taxon>
        <taxon>Gunneridae</taxon>
        <taxon>Pentapetalae</taxon>
        <taxon>rosids</taxon>
        <taxon>fabids</taxon>
        <taxon>Fabales</taxon>
        <taxon>Fabaceae</taxon>
        <taxon>Papilionoideae</taxon>
        <taxon>50 kb inversion clade</taxon>
        <taxon>NPAAA clade</taxon>
        <taxon>indigoferoid/millettioid clade</taxon>
        <taxon>Phaseoleae</taxon>
        <taxon>Cajanus</taxon>
    </lineage>
</organism>
<sequence>MLCTPRGEQHARRTTMLILEQLRHYSWDAKALIVQAAFAVEYGKFVYLCPAVTATEWNVVERSLADLNGVVVVQQNTQQHLSYFSSVVKKVMQVIECITEWKRLISSRHDIKDVPALAETLHQIPVVVYWAIFTFVTCTGQIDEFTEYKVQRHELPKTFENKLDSILRNFKDNLELCSREIGRIDDYTRRRSIVLTGKDIVKVLKALIISSENRESRQNIYNGFTGEQVKIEEFKKKHVLLFISGLENIDEETQLLKSISEKLKEKPREVEGYRKEDFKILWIPIVDEWNEKHRKELETNLQRTKIGWYVVKDFSFETGIKLIKEVFNYREKPIIPLISPEGKVENSDTRQIMSMWGIDGFPFRTSDHTRLTQQWNWFWSEITKRNTRIGNLIEEDCYLFIYGGSDPIWIQEFTTAIETLKRQVETINLPVDITIESYQLGKEEPKNVPHFWIAIDSLLTSRKLQMKGGEGVKADFATSEIRRLLSLKQDPKGWVILSKGYNVKLLGHGEAMLETVRDFALKWHGKLHEDVSFDVAFKEYYESIKDKHSSKRCEESVITYGYPTDIVDRKSCPNNDCRRAMEVTSVNYRCCHGHEQ</sequence>
<dbReference type="Gene3D" id="3.40.30.10">
    <property type="entry name" value="Glutaredoxin"/>
    <property type="match status" value="1"/>
</dbReference>
<dbReference type="GO" id="GO:0010088">
    <property type="term" value="P:phloem development"/>
    <property type="evidence" value="ECO:0007669"/>
    <property type="project" value="InterPro"/>
</dbReference>
<evidence type="ECO:0000259" key="2">
    <source>
        <dbReference type="Pfam" id="PF14577"/>
    </source>
</evidence>
<keyword evidence="4" id="KW-1185">Reference proteome</keyword>
<accession>A0A151TDL2</accession>
<evidence type="ECO:0000313" key="3">
    <source>
        <dbReference type="EMBL" id="KYP65124.1"/>
    </source>
</evidence>
<name>A0A151TDL2_CAJCA</name>
<protein>
    <recommendedName>
        <fullName evidence="5">Protein SIEVE ELEMENT OCCLUSION B</fullName>
    </recommendedName>
</protein>
<dbReference type="OMA" id="MWGIDGF"/>
<dbReference type="PANTHER" id="PTHR33232">
    <property type="entry name" value="PROTEIN SIEVE ELEMENT OCCLUSION B-LIKE"/>
    <property type="match status" value="1"/>
</dbReference>
<dbReference type="InterPro" id="IPR039299">
    <property type="entry name" value="SEOA"/>
</dbReference>
<dbReference type="Pfam" id="PF14577">
    <property type="entry name" value="SEO_C"/>
    <property type="match status" value="1"/>
</dbReference>
<evidence type="ECO:0000313" key="4">
    <source>
        <dbReference type="Proteomes" id="UP000075243"/>
    </source>
</evidence>